<evidence type="ECO:0000313" key="1">
    <source>
        <dbReference type="EMBL" id="PNT09761.1"/>
    </source>
</evidence>
<dbReference type="AlphaFoldDB" id="U5FXC9"/>
<accession>U5FXC9</accession>
<dbReference type="Proteomes" id="UP000006729">
    <property type="component" value="Chromosome 12"/>
</dbReference>
<name>U5FXC9_POPTR</name>
<proteinExistence type="predicted"/>
<dbReference type="InParanoid" id="U5FXC9"/>
<reference evidence="1 2" key="1">
    <citation type="journal article" date="2006" name="Science">
        <title>The genome of black cottonwood, Populus trichocarpa (Torr. &amp; Gray).</title>
        <authorList>
            <person name="Tuskan G.A."/>
            <person name="Difazio S."/>
            <person name="Jansson S."/>
            <person name="Bohlmann J."/>
            <person name="Grigoriev I."/>
            <person name="Hellsten U."/>
            <person name="Putnam N."/>
            <person name="Ralph S."/>
            <person name="Rombauts S."/>
            <person name="Salamov A."/>
            <person name="Schein J."/>
            <person name="Sterck L."/>
            <person name="Aerts A."/>
            <person name="Bhalerao R.R."/>
            <person name="Bhalerao R.P."/>
            <person name="Blaudez D."/>
            <person name="Boerjan W."/>
            <person name="Brun A."/>
            <person name="Brunner A."/>
            <person name="Busov V."/>
            <person name="Campbell M."/>
            <person name="Carlson J."/>
            <person name="Chalot M."/>
            <person name="Chapman J."/>
            <person name="Chen G.L."/>
            <person name="Cooper D."/>
            <person name="Coutinho P.M."/>
            <person name="Couturier J."/>
            <person name="Covert S."/>
            <person name="Cronk Q."/>
            <person name="Cunningham R."/>
            <person name="Davis J."/>
            <person name="Degroeve S."/>
            <person name="Dejardin A."/>
            <person name="Depamphilis C."/>
            <person name="Detter J."/>
            <person name="Dirks B."/>
            <person name="Dubchak I."/>
            <person name="Duplessis S."/>
            <person name="Ehlting J."/>
            <person name="Ellis B."/>
            <person name="Gendler K."/>
            <person name="Goodstein D."/>
            <person name="Gribskov M."/>
            <person name="Grimwood J."/>
            <person name="Groover A."/>
            <person name="Gunter L."/>
            <person name="Hamberger B."/>
            <person name="Heinze B."/>
            <person name="Helariutta Y."/>
            <person name="Henrissat B."/>
            <person name="Holligan D."/>
            <person name="Holt R."/>
            <person name="Huang W."/>
            <person name="Islam-Faridi N."/>
            <person name="Jones S."/>
            <person name="Jones-Rhoades M."/>
            <person name="Jorgensen R."/>
            <person name="Joshi C."/>
            <person name="Kangasjarvi J."/>
            <person name="Karlsson J."/>
            <person name="Kelleher C."/>
            <person name="Kirkpatrick R."/>
            <person name="Kirst M."/>
            <person name="Kohler A."/>
            <person name="Kalluri U."/>
            <person name="Larimer F."/>
            <person name="Leebens-Mack J."/>
            <person name="Leple J.C."/>
            <person name="Locascio P."/>
            <person name="Lou Y."/>
            <person name="Lucas S."/>
            <person name="Martin F."/>
            <person name="Montanini B."/>
            <person name="Napoli C."/>
            <person name="Nelson D.R."/>
            <person name="Nelson C."/>
            <person name="Nieminen K."/>
            <person name="Nilsson O."/>
            <person name="Pereda V."/>
            <person name="Peter G."/>
            <person name="Philippe R."/>
            <person name="Pilate G."/>
            <person name="Poliakov A."/>
            <person name="Razumovskaya J."/>
            <person name="Richardson P."/>
            <person name="Rinaldi C."/>
            <person name="Ritland K."/>
            <person name="Rouze P."/>
            <person name="Ryaboy D."/>
            <person name="Schmutz J."/>
            <person name="Schrader J."/>
            <person name="Segerman B."/>
            <person name="Shin H."/>
            <person name="Siddiqui A."/>
            <person name="Sterky F."/>
            <person name="Terry A."/>
            <person name="Tsai C.J."/>
            <person name="Uberbacher E."/>
            <person name="Unneberg P."/>
            <person name="Vahala J."/>
            <person name="Wall K."/>
            <person name="Wessler S."/>
            <person name="Yang G."/>
            <person name="Yin T."/>
            <person name="Douglas C."/>
            <person name="Marra M."/>
            <person name="Sandberg G."/>
            <person name="Van de Peer Y."/>
            <person name="Rokhsar D."/>
        </authorList>
    </citation>
    <scope>NUCLEOTIDE SEQUENCE [LARGE SCALE GENOMIC DNA]</scope>
    <source>
        <strain evidence="2">cv. Nisqually</strain>
    </source>
</reference>
<dbReference type="EMBL" id="CM009301">
    <property type="protein sequence ID" value="PNT09761.1"/>
    <property type="molecule type" value="Genomic_DNA"/>
</dbReference>
<keyword evidence="2" id="KW-1185">Reference proteome</keyword>
<protein>
    <submittedName>
        <fullName evidence="1">Uncharacterized protein</fullName>
    </submittedName>
</protein>
<organism evidence="1 2">
    <name type="scientific">Populus trichocarpa</name>
    <name type="common">Western balsam poplar</name>
    <name type="synonym">Populus balsamifera subsp. trichocarpa</name>
    <dbReference type="NCBI Taxonomy" id="3694"/>
    <lineage>
        <taxon>Eukaryota</taxon>
        <taxon>Viridiplantae</taxon>
        <taxon>Streptophyta</taxon>
        <taxon>Embryophyta</taxon>
        <taxon>Tracheophyta</taxon>
        <taxon>Spermatophyta</taxon>
        <taxon>Magnoliopsida</taxon>
        <taxon>eudicotyledons</taxon>
        <taxon>Gunneridae</taxon>
        <taxon>Pentapetalae</taxon>
        <taxon>rosids</taxon>
        <taxon>fabids</taxon>
        <taxon>Malpighiales</taxon>
        <taxon>Salicaceae</taxon>
        <taxon>Saliceae</taxon>
        <taxon>Populus</taxon>
    </lineage>
</organism>
<sequence>MRCLTSLLMVLTGRLKLKKEDNEKNKKAKKKKCGQTRKLCYKTCPSLVGQRSMTCSSRVSGRTRALEIV</sequence>
<gene>
    <name evidence="1" type="ORF">POPTR_012G062000</name>
</gene>
<evidence type="ECO:0000313" key="2">
    <source>
        <dbReference type="Proteomes" id="UP000006729"/>
    </source>
</evidence>
<dbReference type="HOGENOM" id="CLU_2780538_0_0_1"/>